<dbReference type="InterPro" id="IPR040112">
    <property type="entry name" value="WetA"/>
</dbReference>
<feature type="compositionally biased region" description="Polar residues" evidence="8">
    <location>
        <begin position="533"/>
        <end position="544"/>
    </location>
</feature>
<evidence type="ECO:0000256" key="7">
    <source>
        <dbReference type="ARBA" id="ARBA00023321"/>
    </source>
</evidence>
<dbReference type="GO" id="GO:0048315">
    <property type="term" value="P:conidium formation"/>
    <property type="evidence" value="ECO:0007669"/>
    <property type="project" value="UniProtKB-KW"/>
</dbReference>
<feature type="region of interest" description="Disordered" evidence="8">
    <location>
        <begin position="129"/>
        <end position="153"/>
    </location>
</feature>
<dbReference type="PANTHER" id="PTHR22934">
    <property type="entry name" value="PROTEIN ESC1/WETA-RELATED"/>
    <property type="match status" value="1"/>
</dbReference>
<evidence type="ECO:0000256" key="3">
    <source>
        <dbReference type="ARBA" id="ARBA00022969"/>
    </source>
</evidence>
<keyword evidence="6" id="KW-0804">Transcription</keyword>
<evidence type="ECO:0000256" key="1">
    <source>
        <dbReference type="ARBA" id="ARBA00008881"/>
    </source>
</evidence>
<feature type="region of interest" description="Disordered" evidence="8">
    <location>
        <begin position="186"/>
        <end position="254"/>
    </location>
</feature>
<feature type="compositionally biased region" description="Gly residues" evidence="8">
    <location>
        <begin position="136"/>
        <end position="148"/>
    </location>
</feature>
<evidence type="ECO:0000256" key="5">
    <source>
        <dbReference type="ARBA" id="ARBA00023159"/>
    </source>
</evidence>
<feature type="compositionally biased region" description="Polar residues" evidence="8">
    <location>
        <begin position="297"/>
        <end position="318"/>
    </location>
</feature>
<keyword evidence="10" id="KW-1185">Reference proteome</keyword>
<evidence type="ECO:0000256" key="2">
    <source>
        <dbReference type="ARBA" id="ARBA00015342"/>
    </source>
</evidence>
<comment type="similarity">
    <text evidence="1">Belongs to the wetA family.</text>
</comment>
<evidence type="ECO:0000256" key="6">
    <source>
        <dbReference type="ARBA" id="ARBA00023163"/>
    </source>
</evidence>
<keyword evidence="5" id="KW-0010">Activator</keyword>
<sequence>MAVPRNMGSRTQAENKGHSLPGPIDDSFRNTLGLHGEMQPPSCTANKGPAFAYAVDGNTLFHAGLSQMKPGSLPVRRWTDADLSSLQPGPALTPDLVLHHQQHQLQHDHAFDAHASGQLLTAAAATTTTTPAAAGPGPGGGEEVGGGDQFHVDSGVLFQDPKEQLVGPPSSRPTAGNWMERQMYKYSHNQQQSATRRQRRQHKSIEQPATLTARKGDLLFSDHPALSSPPPSSSSSSPSPGTMASSYQDNNNSNNWFQQRLESYGLQQIVQSPECLESTTTPASYSQTPLDRRESTSHLSNASGGSSRSPLNSNTPMSTPRYGPSMMSHPIHSSPVPATNDISETTPCQQQQQQPYQDPSTVTSVPDHTSPPPPHQILRSQPCDGSPASSWHSEPMSVSTFHCSQPNIQSHEPEQWWATTSSHTIPNRSLQPPFPHASYSPAMTSVSLPFRNQHQRFAHIPESIQNSGLMIGMDTSSPEISSSIQQDPVAMSSPQLPGTEVALPLAYTLPFFPQHHQRSHQHPQPPPIQTAHNTPVSLSHSAPTISAAPRSAPIISRRFPHGSAAQQSPKARYNIPPHQRRAHARKAASFSGQTIKCTRSFSSSGSTHSGISNNSSSSSSSSNNNNNNNNNNNYNSNSYNTVINRAVKSVSFVNFTPEDSHKLLTGVAPSGSSKTKARREQEARDKRRKLSEAALLAVRRAGGDVEALEAVLC</sequence>
<organism evidence="9 10">
    <name type="scientific">Trichophyton soudanense CBS 452.61</name>
    <dbReference type="NCBI Taxonomy" id="1215331"/>
    <lineage>
        <taxon>Eukaryota</taxon>
        <taxon>Fungi</taxon>
        <taxon>Dikarya</taxon>
        <taxon>Ascomycota</taxon>
        <taxon>Pezizomycotina</taxon>
        <taxon>Eurotiomycetes</taxon>
        <taxon>Eurotiomycetidae</taxon>
        <taxon>Onygenales</taxon>
        <taxon>Arthrodermataceae</taxon>
        <taxon>Trichophyton</taxon>
    </lineage>
</organism>
<keyword evidence="4" id="KW-0805">Transcription regulation</keyword>
<proteinExistence type="inferred from homology"/>
<feature type="compositionally biased region" description="Low complexity" evidence="8">
    <location>
        <begin position="324"/>
        <end position="337"/>
    </location>
</feature>
<evidence type="ECO:0000256" key="4">
    <source>
        <dbReference type="ARBA" id="ARBA00023015"/>
    </source>
</evidence>
<dbReference type="EMBL" id="KK208935">
    <property type="protein sequence ID" value="EZF69287.1"/>
    <property type="molecule type" value="Genomic_DNA"/>
</dbReference>
<accession>A0A022XF54</accession>
<dbReference type="Proteomes" id="UP000023623">
    <property type="component" value="Unassembled WGS sequence"/>
</dbReference>
<evidence type="ECO:0000313" key="10">
    <source>
        <dbReference type="Proteomes" id="UP000023623"/>
    </source>
</evidence>
<dbReference type="PANTHER" id="PTHR22934:SF25">
    <property type="entry name" value="DEVELOPMENTAL REGULATORY PROTEIN WETA"/>
    <property type="match status" value="1"/>
</dbReference>
<feature type="compositionally biased region" description="Polar residues" evidence="8">
    <location>
        <begin position="242"/>
        <end position="254"/>
    </location>
</feature>
<gene>
    <name evidence="9" type="ORF">H105_08229</name>
</gene>
<dbReference type="HOGENOM" id="CLU_030750_0_0_1"/>
<feature type="compositionally biased region" description="Polar residues" evidence="8">
    <location>
        <begin position="355"/>
        <end position="367"/>
    </location>
</feature>
<feature type="compositionally biased region" description="Polar residues" evidence="8">
    <location>
        <begin position="387"/>
        <end position="406"/>
    </location>
</feature>
<reference evidence="9 10" key="1">
    <citation type="submission" date="2014-02" db="EMBL/GenBank/DDBJ databases">
        <title>The Genome Sequence of Trichophyton rubrum (morphotype soudanense) CBS 452.61.</title>
        <authorList>
            <consortium name="The Broad Institute Genomics Platform"/>
            <person name="Cuomo C.A."/>
            <person name="White T.C."/>
            <person name="Graser Y."/>
            <person name="Martinez-Rossi N."/>
            <person name="Heitman J."/>
            <person name="Young S.K."/>
            <person name="Zeng Q."/>
            <person name="Gargeya S."/>
            <person name="Abouelleil A."/>
            <person name="Alvarado L."/>
            <person name="Chapman S.B."/>
            <person name="Gainer-Dewar J."/>
            <person name="Goldberg J."/>
            <person name="Griggs A."/>
            <person name="Gujja S."/>
            <person name="Hansen M."/>
            <person name="Howarth C."/>
            <person name="Imamovic A."/>
            <person name="Larimer J."/>
            <person name="Martinez D."/>
            <person name="Murphy C."/>
            <person name="Pearson M.D."/>
            <person name="Persinoti G."/>
            <person name="Poon T."/>
            <person name="Priest M."/>
            <person name="Roberts A.D."/>
            <person name="Saif S."/>
            <person name="Shea T.D."/>
            <person name="Sykes S.N."/>
            <person name="Wortman J."/>
            <person name="Nusbaum C."/>
            <person name="Birren B."/>
        </authorList>
    </citation>
    <scope>NUCLEOTIDE SEQUENCE [LARGE SCALE GENOMIC DNA]</scope>
    <source>
        <strain evidence="9 10">CBS 452.61</strain>
    </source>
</reference>
<name>A0A022XF54_TRISD</name>
<feature type="region of interest" description="Disordered" evidence="8">
    <location>
        <begin position="514"/>
        <end position="546"/>
    </location>
</feature>
<protein>
    <recommendedName>
        <fullName evidence="2">Developmental regulatory protein wetA</fullName>
    </recommendedName>
</protein>
<evidence type="ECO:0000313" key="9">
    <source>
        <dbReference type="EMBL" id="EZF69287.1"/>
    </source>
</evidence>
<feature type="region of interest" description="Disordered" evidence="8">
    <location>
        <begin position="662"/>
        <end position="688"/>
    </location>
</feature>
<dbReference type="OrthoDB" id="2575228at2759"/>
<dbReference type="GO" id="GO:0030435">
    <property type="term" value="P:sporulation resulting in formation of a cellular spore"/>
    <property type="evidence" value="ECO:0007669"/>
    <property type="project" value="UniProtKB-KW"/>
</dbReference>
<dbReference type="AlphaFoldDB" id="A0A022XF54"/>
<keyword evidence="7" id="KW-0183">Conidiation</keyword>
<feature type="compositionally biased region" description="Low complexity" evidence="8">
    <location>
        <begin position="602"/>
        <end position="638"/>
    </location>
</feature>
<feature type="region of interest" description="Disordered" evidence="8">
    <location>
        <begin position="277"/>
        <end position="406"/>
    </location>
</feature>
<feature type="compositionally biased region" description="Polar residues" evidence="8">
    <location>
        <begin position="277"/>
        <end position="289"/>
    </location>
</feature>
<keyword evidence="3" id="KW-0749">Sporulation</keyword>
<feature type="compositionally biased region" description="Polar residues" evidence="8">
    <location>
        <begin position="590"/>
        <end position="601"/>
    </location>
</feature>
<feature type="region of interest" description="Disordered" evidence="8">
    <location>
        <begin position="1"/>
        <end position="27"/>
    </location>
</feature>
<feature type="region of interest" description="Disordered" evidence="8">
    <location>
        <begin position="560"/>
        <end position="638"/>
    </location>
</feature>
<evidence type="ECO:0000256" key="8">
    <source>
        <dbReference type="SAM" id="MobiDB-lite"/>
    </source>
</evidence>